<dbReference type="Gene3D" id="1.10.260.130">
    <property type="match status" value="1"/>
</dbReference>
<dbReference type="GO" id="GO:0004806">
    <property type="term" value="F:triacylglycerol lipase activity"/>
    <property type="evidence" value="ECO:0007669"/>
    <property type="project" value="InterPro"/>
</dbReference>
<dbReference type="PANTHER" id="PTHR34853:SF1">
    <property type="entry name" value="LIPASE 5"/>
    <property type="match status" value="1"/>
</dbReference>
<dbReference type="AlphaFoldDB" id="A0A3S9PRJ3"/>
<dbReference type="GO" id="GO:0016042">
    <property type="term" value="P:lipid catabolic process"/>
    <property type="evidence" value="ECO:0007669"/>
    <property type="project" value="InterPro"/>
</dbReference>
<gene>
    <name evidence="2" type="ORF">EKH77_30330</name>
</gene>
<feature type="chain" id="PRO_5039547055" evidence="1">
    <location>
        <begin position="21"/>
        <end position="449"/>
    </location>
</feature>
<accession>A0A3S9PRJ3</accession>
<dbReference type="OrthoDB" id="9798122at2"/>
<evidence type="ECO:0000256" key="1">
    <source>
        <dbReference type="SAM" id="SignalP"/>
    </source>
</evidence>
<organism evidence="2 3">
    <name type="scientific">Streptomyces luteoverticillatus</name>
    <name type="common">Streptoverticillium luteoverticillatus</name>
    <dbReference type="NCBI Taxonomy" id="66425"/>
    <lineage>
        <taxon>Bacteria</taxon>
        <taxon>Bacillati</taxon>
        <taxon>Actinomycetota</taxon>
        <taxon>Actinomycetes</taxon>
        <taxon>Kitasatosporales</taxon>
        <taxon>Streptomycetaceae</taxon>
        <taxon>Streptomyces</taxon>
    </lineage>
</organism>
<dbReference type="RefSeq" id="WP_126917420.1">
    <property type="nucleotide sequence ID" value="NZ_CP034587.1"/>
</dbReference>
<dbReference type="Gene3D" id="3.40.50.1820">
    <property type="entry name" value="alpha/beta hydrolase"/>
    <property type="match status" value="1"/>
</dbReference>
<dbReference type="Proteomes" id="UP000267900">
    <property type="component" value="Chromosome"/>
</dbReference>
<dbReference type="Pfam" id="PF03583">
    <property type="entry name" value="LIP"/>
    <property type="match status" value="1"/>
</dbReference>
<feature type="signal peptide" evidence="1">
    <location>
        <begin position="1"/>
        <end position="20"/>
    </location>
</feature>
<dbReference type="InterPro" id="IPR029058">
    <property type="entry name" value="AB_hydrolase_fold"/>
</dbReference>
<evidence type="ECO:0000313" key="2">
    <source>
        <dbReference type="EMBL" id="AZQ74918.1"/>
    </source>
</evidence>
<keyword evidence="3" id="KW-1185">Reference proteome</keyword>
<name>A0A3S9PRJ3_STRLT</name>
<protein>
    <submittedName>
        <fullName evidence="2">Triacylglycerol lipase</fullName>
    </submittedName>
</protein>
<keyword evidence="1" id="KW-0732">Signal</keyword>
<reference evidence="2 3" key="1">
    <citation type="submission" date="2018-12" db="EMBL/GenBank/DDBJ databases">
        <title>The whole draft genome of Streptomyce luteoverticillatus CGMCC 15060.</title>
        <authorList>
            <person name="Feng Z."/>
            <person name="Chen G."/>
            <person name="Zhang J."/>
            <person name="Zhu H."/>
            <person name="Yu X."/>
            <person name="Zhang W."/>
            <person name="Zhang X."/>
        </authorList>
    </citation>
    <scope>NUCLEOTIDE SEQUENCE [LARGE SCALE GENOMIC DNA]</scope>
    <source>
        <strain evidence="2 3">CGMCC 15060</strain>
    </source>
</reference>
<dbReference type="InterPro" id="IPR005152">
    <property type="entry name" value="Lipase_secreted"/>
</dbReference>
<dbReference type="PIRSF" id="PIRSF029171">
    <property type="entry name" value="Esterase_LipA"/>
    <property type="match status" value="1"/>
</dbReference>
<dbReference type="EMBL" id="CP034587">
    <property type="protein sequence ID" value="AZQ74918.1"/>
    <property type="molecule type" value="Genomic_DNA"/>
</dbReference>
<dbReference type="SUPFAM" id="SSF53474">
    <property type="entry name" value="alpha/beta-Hydrolases"/>
    <property type="match status" value="1"/>
</dbReference>
<evidence type="ECO:0000313" key="3">
    <source>
        <dbReference type="Proteomes" id="UP000267900"/>
    </source>
</evidence>
<proteinExistence type="predicted"/>
<dbReference type="PANTHER" id="PTHR34853">
    <property type="match status" value="1"/>
</dbReference>
<sequence length="449" mass="46827">MRKFRVWHAAITGIVAVAVAAVPSVASGVQGQPSSMTAGSDAFYAYNSSKPLSSYSPGDVLKVRTLPYHVLGIATPLQATQLLYRTTDAQGHPSAGVTSVLRSPGGDGRKVVSYQSFYDSLDPEDGPSRAVAGNVRLPGGLIANGESTLVAPLLLSGYDVVLPDTEGQAAHLTASREYGYNTLDSLRAASSAASRTGISPDARVGLMGYSGGAVATNWAASLAPKYAPDVNKRLVGYAEGGVLVKPSHILRYIEGSQVWSGLIPELLIGQARSYDFDLKKYLNDYGKQLVDEHQHSSIADALGHYPGLTWKKMAKPEYANPNSVPELVEAVNKSNLGLAPTPTVPGYIGQGNAGFLEGTTSNIAGIGSGDGITVAGDTRALARKYCAEGDAAVWYQQYDALSHLTAPTATVPTALAWLRARFAGKEAPSSCGSIAEGNSLAADETVPAG</sequence>